<dbReference type="PANTHER" id="PTHR43510">
    <property type="entry name" value="AMINOTRANSFERASE FUNCTION, HYPOTHETICAL (EUROFUNG)"/>
    <property type="match status" value="1"/>
</dbReference>
<dbReference type="PATRIC" id="fig|1618422.5.peg.509"/>
<dbReference type="InterPro" id="IPR015424">
    <property type="entry name" value="PyrdxlP-dep_Trfase"/>
</dbReference>
<keyword evidence="2" id="KW-0808">Transferase</keyword>
<evidence type="ECO:0000313" key="2">
    <source>
        <dbReference type="EMBL" id="KKQ66954.1"/>
    </source>
</evidence>
<dbReference type="InterPro" id="IPR004839">
    <property type="entry name" value="Aminotransferase_I/II_large"/>
</dbReference>
<dbReference type="AlphaFoldDB" id="A0A0G0LZW9"/>
<evidence type="ECO:0000259" key="1">
    <source>
        <dbReference type="Pfam" id="PF00155"/>
    </source>
</evidence>
<keyword evidence="2" id="KW-0032">Aminotransferase</keyword>
<dbReference type="InterPro" id="IPR015422">
    <property type="entry name" value="PyrdxlP-dep_Trfase_small"/>
</dbReference>
<name>A0A0G0LZW9_9BACT</name>
<dbReference type="GO" id="GO:0030170">
    <property type="term" value="F:pyridoxal phosphate binding"/>
    <property type="evidence" value="ECO:0007669"/>
    <property type="project" value="InterPro"/>
</dbReference>
<comment type="caution">
    <text evidence="2">The sequence shown here is derived from an EMBL/GenBank/DDBJ whole genome shotgun (WGS) entry which is preliminary data.</text>
</comment>
<dbReference type="Gene3D" id="3.90.1150.10">
    <property type="entry name" value="Aspartate Aminotransferase, domain 1"/>
    <property type="match status" value="1"/>
</dbReference>
<dbReference type="Proteomes" id="UP000034235">
    <property type="component" value="Unassembled WGS sequence"/>
</dbReference>
<dbReference type="InterPro" id="IPR015421">
    <property type="entry name" value="PyrdxlP-dep_Trfase_major"/>
</dbReference>
<protein>
    <submittedName>
        <fullName evidence="2">Aminotransferase</fullName>
    </submittedName>
</protein>
<organism evidence="2 3">
    <name type="scientific">Candidatus Daviesbacteria bacterium GW2011_GWA2_38_24</name>
    <dbReference type="NCBI Taxonomy" id="1618422"/>
    <lineage>
        <taxon>Bacteria</taxon>
        <taxon>Candidatus Daviesiibacteriota</taxon>
    </lineage>
</organism>
<evidence type="ECO:0000313" key="3">
    <source>
        <dbReference type="Proteomes" id="UP000034235"/>
    </source>
</evidence>
<dbReference type="SUPFAM" id="SSF53383">
    <property type="entry name" value="PLP-dependent transferases"/>
    <property type="match status" value="1"/>
</dbReference>
<reference evidence="2 3" key="1">
    <citation type="journal article" date="2015" name="Nature">
        <title>rRNA introns, odd ribosomes, and small enigmatic genomes across a large radiation of phyla.</title>
        <authorList>
            <person name="Brown C.T."/>
            <person name="Hug L.A."/>
            <person name="Thomas B.C."/>
            <person name="Sharon I."/>
            <person name="Castelle C.J."/>
            <person name="Singh A."/>
            <person name="Wilkins M.J."/>
            <person name="Williams K.H."/>
            <person name="Banfield J.F."/>
        </authorList>
    </citation>
    <scope>NUCLEOTIDE SEQUENCE [LARGE SCALE GENOMIC DNA]</scope>
</reference>
<dbReference type="GO" id="GO:0008483">
    <property type="term" value="F:transaminase activity"/>
    <property type="evidence" value="ECO:0007669"/>
    <property type="project" value="UniProtKB-KW"/>
</dbReference>
<dbReference type="CDD" id="cd00609">
    <property type="entry name" value="AAT_like"/>
    <property type="match status" value="1"/>
</dbReference>
<dbReference type="Pfam" id="PF00155">
    <property type="entry name" value="Aminotran_1_2"/>
    <property type="match status" value="1"/>
</dbReference>
<gene>
    <name evidence="2" type="ORF">US86_C0002G0071</name>
</gene>
<feature type="domain" description="Aminotransferase class I/classII large" evidence="1">
    <location>
        <begin position="30"/>
        <end position="370"/>
    </location>
</feature>
<sequence length="379" mass="43370">MLTATNFNMNLKPFKLERYFAKYEFSVKYLLSSSDCDGLVQKELVELADSETRTLWEDLKLGYTESLGHPLLRSEVANLYKGITSDNVLIVAPEEGMFIALNTILEKGDHVICTFPGYQSLYEIAEGLGCEVTKWQPEEENGWRFNPEFLRQNIKANTKLIIVNFPHNPTGYLPSVKDYEEIVNIAKEHNLYLFSDEMYRFLELNQSDQLPSACETYDKAISLFGMSKTFGMAGVRIGWVVTKDKNLYDQMAAFKDYTTICSSAPSEILSIIALRAKEKIVGNHLKRIERNLKLLDDFSTKHQNLFEWVQPKAGTIGFPKLKGYIDSLEFCQKVVNEAGIMLLPSTVYDYDNKHFRIGFGRENMPEALKKLEDYIGNNT</sequence>
<dbReference type="Gene3D" id="3.40.640.10">
    <property type="entry name" value="Type I PLP-dependent aspartate aminotransferase-like (Major domain)"/>
    <property type="match status" value="1"/>
</dbReference>
<dbReference type="EMBL" id="LBUP01000002">
    <property type="protein sequence ID" value="KKQ66954.1"/>
    <property type="molecule type" value="Genomic_DNA"/>
</dbReference>
<accession>A0A0G0LZW9</accession>
<proteinExistence type="predicted"/>
<dbReference type="PANTHER" id="PTHR43510:SF1">
    <property type="entry name" value="AMINOTRANSFERASE FUNCTION, HYPOTHETICAL (EUROFUNG)"/>
    <property type="match status" value="1"/>
</dbReference>